<feature type="transmembrane region" description="Helical" evidence="1">
    <location>
        <begin position="203"/>
        <end position="222"/>
    </location>
</feature>
<sequence length="490" mass="56270">MVLKNCKLLTTALLLAIMVGISVPYIIKLVQIETNLLAPIYLIVLLGIILLSVYLSVKQLGEFDVFSPFIIPNFLFLVIYICKPIYVLVTGEIGVGTFNVHLLTDNELQVFDNALLYIIIGVCIYNTTLFYLLNIKTKNLLEINKKKLRTNFEKIVKIKWIRVIAIISVIFSFVIIMTLILKAGGLNNYLDNLALRNIYLRDAGYLLILANLCKLTLFIYTVRIIFFRNSRIDITIWLVLLLSTITTLVLTGGRSSILYSILILIIIKHYFNKKIKSRNVLILSLFLFFFIIIVYRIVLRDKFFASNNNLGFWDILHNSLSDFPRYFFGGYDTVQFDALITLLSEKGTYDFLLGKTILAAIMSPIPRDLYPDKGYGAMTYFTEQFFPQFYYPNHVEINISFLGEMYLNFGLLGIIIGFFLLSVILGVLYRLLLTKGNGLIAIIYAITIIRIVSLLRGDLFNFYIYYMQDIIPLLFIVIVLRLSINKSLAK</sequence>
<reference evidence="3" key="1">
    <citation type="submission" date="2015-08" db="EMBL/GenBank/DDBJ databases">
        <title>Genome sequencing project for genomic taxonomy and phylogenomics of Bacillus-like bacteria.</title>
        <authorList>
            <person name="Liu B."/>
            <person name="Wang J."/>
            <person name="Zhu Y."/>
            <person name="Liu G."/>
            <person name="Chen Q."/>
            <person name="Chen Z."/>
            <person name="Lan J."/>
            <person name="Che J."/>
            <person name="Ge C."/>
            <person name="Shi H."/>
            <person name="Pan Z."/>
            <person name="Liu X."/>
        </authorList>
    </citation>
    <scope>NUCLEOTIDE SEQUENCE [LARGE SCALE GENOMIC DNA]</scope>
    <source>
        <strain evidence="3">FJAT-4402</strain>
    </source>
</reference>
<feature type="transmembrane region" description="Helical" evidence="1">
    <location>
        <begin position="463"/>
        <end position="484"/>
    </location>
</feature>
<protein>
    <recommendedName>
        <fullName evidence="4">Oligosaccharide repeat unit polymerase</fullName>
    </recommendedName>
</protein>
<keyword evidence="1" id="KW-0812">Transmembrane</keyword>
<feature type="transmembrane region" description="Helical" evidence="1">
    <location>
        <begin position="280"/>
        <end position="298"/>
    </location>
</feature>
<dbReference type="Proteomes" id="UP000067625">
    <property type="component" value="Chromosome"/>
</dbReference>
<dbReference type="Pfam" id="PF14296">
    <property type="entry name" value="O-ag_pol_Wzy"/>
    <property type="match status" value="1"/>
</dbReference>
<feature type="transmembrane region" description="Helical" evidence="1">
    <location>
        <begin position="409"/>
        <end position="432"/>
    </location>
</feature>
<feature type="transmembrane region" description="Helical" evidence="1">
    <location>
        <begin position="114"/>
        <end position="133"/>
    </location>
</feature>
<dbReference type="OrthoDB" id="6015856at2"/>
<keyword evidence="1" id="KW-1133">Transmembrane helix</keyword>
<keyword evidence="1" id="KW-0472">Membrane</keyword>
<accession>A0A0M4FL32</accession>
<dbReference type="NCBIfam" id="TIGR04370">
    <property type="entry name" value="glyco_rpt_poly"/>
    <property type="match status" value="1"/>
</dbReference>
<name>A0A0M4FL32_9BACI</name>
<feature type="transmembrane region" description="Helical" evidence="1">
    <location>
        <begin position="40"/>
        <end position="57"/>
    </location>
</feature>
<dbReference type="EMBL" id="CP012600">
    <property type="protein sequence ID" value="ALC82641.1"/>
    <property type="molecule type" value="Genomic_DNA"/>
</dbReference>
<dbReference type="AlphaFoldDB" id="A0A0M4FL32"/>
<dbReference type="InterPro" id="IPR029468">
    <property type="entry name" value="O-ag_pol_Wzy"/>
</dbReference>
<proteinExistence type="predicted"/>
<reference evidence="2 3" key="2">
    <citation type="journal article" date="2016" name="Int. J. Syst. Evol. Microbiol.">
        <title>Bacillus gobiensis sp. nov., isolated from a soil sample.</title>
        <authorList>
            <person name="Liu B."/>
            <person name="Liu G.H."/>
            <person name="Cetin S."/>
            <person name="Schumann P."/>
            <person name="Pan Z.Z."/>
            <person name="Chen Q.Q."/>
        </authorList>
    </citation>
    <scope>NUCLEOTIDE SEQUENCE [LARGE SCALE GENOMIC DNA]</scope>
    <source>
        <strain evidence="2 3">FJAT-4402</strain>
    </source>
</reference>
<feature type="transmembrane region" description="Helical" evidence="1">
    <location>
        <begin position="234"/>
        <end position="250"/>
    </location>
</feature>
<keyword evidence="3" id="KW-1185">Reference proteome</keyword>
<evidence type="ECO:0000313" key="2">
    <source>
        <dbReference type="EMBL" id="ALC82641.1"/>
    </source>
</evidence>
<feature type="transmembrane region" description="Helical" evidence="1">
    <location>
        <begin position="439"/>
        <end position="457"/>
    </location>
</feature>
<evidence type="ECO:0000256" key="1">
    <source>
        <dbReference type="SAM" id="Phobius"/>
    </source>
</evidence>
<evidence type="ECO:0008006" key="4">
    <source>
        <dbReference type="Google" id="ProtNLM"/>
    </source>
</evidence>
<evidence type="ECO:0000313" key="3">
    <source>
        <dbReference type="Proteomes" id="UP000067625"/>
    </source>
</evidence>
<feature type="transmembrane region" description="Helical" evidence="1">
    <location>
        <begin position="69"/>
        <end position="89"/>
    </location>
</feature>
<organism evidence="2 3">
    <name type="scientific">Bacillus gobiensis</name>
    <dbReference type="NCBI Taxonomy" id="1441095"/>
    <lineage>
        <taxon>Bacteria</taxon>
        <taxon>Bacillati</taxon>
        <taxon>Bacillota</taxon>
        <taxon>Bacilli</taxon>
        <taxon>Bacillales</taxon>
        <taxon>Bacillaceae</taxon>
        <taxon>Bacillus</taxon>
    </lineage>
</organism>
<gene>
    <name evidence="2" type="ORF">AM592_14440</name>
</gene>
<feature type="transmembrane region" description="Helical" evidence="1">
    <location>
        <begin position="160"/>
        <end position="183"/>
    </location>
</feature>
<dbReference type="PATRIC" id="fig|1441095.3.peg.3185"/>
<dbReference type="RefSeq" id="WP_053604448.1">
    <property type="nucleotide sequence ID" value="NZ_CP012600.1"/>
</dbReference>